<proteinExistence type="inferred from homology"/>
<dbReference type="GO" id="GO:0031902">
    <property type="term" value="C:late endosome membrane"/>
    <property type="evidence" value="ECO:0007669"/>
    <property type="project" value="UniProtKB-SubCell"/>
</dbReference>
<comment type="subcellular location">
    <subcellularLocation>
        <location evidence="1">Late endosome membrane</location>
        <topology evidence="1">Multi-pass membrane protein</topology>
    </subcellularLocation>
    <subcellularLocation>
        <location evidence="5">Membrane</location>
        <topology evidence="5">Multi-pass membrane protein</topology>
    </subcellularLocation>
</comment>
<name>A0AAD1WPV3_PELCU</name>
<keyword evidence="5" id="KW-0186">Copper</keyword>
<evidence type="ECO:0000256" key="5">
    <source>
        <dbReference type="RuleBase" id="RU367022"/>
    </source>
</evidence>
<comment type="similarity">
    <text evidence="5">Belongs to the copper transporter (Ctr) (TC 1.A.56) family. SLC31A subfamily.</text>
</comment>
<feature type="transmembrane region" description="Helical" evidence="5">
    <location>
        <begin position="20"/>
        <end position="40"/>
    </location>
</feature>
<keyword evidence="8" id="KW-1185">Reference proteome</keyword>
<organism evidence="7 8">
    <name type="scientific">Pelobates cultripes</name>
    <name type="common">Western spadefoot toad</name>
    <dbReference type="NCBI Taxonomy" id="61616"/>
    <lineage>
        <taxon>Eukaryota</taxon>
        <taxon>Metazoa</taxon>
        <taxon>Chordata</taxon>
        <taxon>Craniata</taxon>
        <taxon>Vertebrata</taxon>
        <taxon>Euteleostomi</taxon>
        <taxon>Amphibia</taxon>
        <taxon>Batrachia</taxon>
        <taxon>Anura</taxon>
        <taxon>Pelobatoidea</taxon>
        <taxon>Pelobatidae</taxon>
        <taxon>Pelobates</taxon>
    </lineage>
</organism>
<dbReference type="AlphaFoldDB" id="A0AAD1WPV3"/>
<feature type="transmembrane region" description="Helical" evidence="5">
    <location>
        <begin position="113"/>
        <end position="135"/>
    </location>
</feature>
<protein>
    <recommendedName>
        <fullName evidence="5">Copper transport protein</fullName>
    </recommendedName>
</protein>
<keyword evidence="2 5" id="KW-0812">Transmembrane</keyword>
<evidence type="ECO:0000256" key="6">
    <source>
        <dbReference type="SAM" id="MobiDB-lite"/>
    </source>
</evidence>
<accession>A0AAD1WPV3</accession>
<gene>
    <name evidence="7" type="ORF">PECUL_23A048067</name>
</gene>
<dbReference type="Pfam" id="PF04145">
    <property type="entry name" value="Ctr"/>
    <property type="match status" value="1"/>
</dbReference>
<dbReference type="InterPro" id="IPR007274">
    <property type="entry name" value="Cop_transporter"/>
</dbReference>
<dbReference type="GO" id="GO:0005375">
    <property type="term" value="F:copper ion transmembrane transporter activity"/>
    <property type="evidence" value="ECO:0007669"/>
    <property type="project" value="UniProtKB-UniRule"/>
</dbReference>
<dbReference type="EMBL" id="OW240920">
    <property type="protein sequence ID" value="CAH2316431.1"/>
    <property type="molecule type" value="Genomic_DNA"/>
</dbReference>
<keyword evidence="5" id="KW-0813">Transport</keyword>
<evidence type="ECO:0000256" key="4">
    <source>
        <dbReference type="ARBA" id="ARBA00023136"/>
    </source>
</evidence>
<evidence type="ECO:0000313" key="8">
    <source>
        <dbReference type="Proteomes" id="UP001295444"/>
    </source>
</evidence>
<evidence type="ECO:0000313" key="7">
    <source>
        <dbReference type="EMBL" id="CAH2316431.1"/>
    </source>
</evidence>
<evidence type="ECO:0000256" key="3">
    <source>
        <dbReference type="ARBA" id="ARBA00022989"/>
    </source>
</evidence>
<evidence type="ECO:0000256" key="1">
    <source>
        <dbReference type="ARBA" id="ARBA00004107"/>
    </source>
</evidence>
<keyword evidence="5" id="KW-0406">Ion transport</keyword>
<reference evidence="7" key="1">
    <citation type="submission" date="2022-03" db="EMBL/GenBank/DDBJ databases">
        <authorList>
            <person name="Alioto T."/>
            <person name="Alioto T."/>
            <person name="Gomez Garrido J."/>
        </authorList>
    </citation>
    <scope>NUCLEOTIDE SEQUENCE</scope>
</reference>
<dbReference type="PANTHER" id="PTHR12483">
    <property type="entry name" value="SOLUTE CARRIER FAMILY 31 COPPER TRANSPORTERS"/>
    <property type="match status" value="1"/>
</dbReference>
<keyword evidence="4 5" id="KW-0472">Membrane</keyword>
<feature type="region of interest" description="Disordered" evidence="6">
    <location>
        <begin position="62"/>
        <end position="96"/>
    </location>
</feature>
<feature type="transmembrane region" description="Helical" evidence="5">
    <location>
        <begin position="141"/>
        <end position="160"/>
    </location>
</feature>
<sequence>MQMYFIFSNNVTLLFDFWTVHTLAGLVLSFLVVLLLTILYEASKVWKSNLLNRVLLTIPVSPERSQSPTRSTDLEAESAATSDPLLSPDNLSNQNTETIEPLSRGYRSSPCRWWLLHGFVTLLHTAQVVLGYMIMLCVMSYNAAIFLSVIIGSALGYYVAFPLLSKYPKPCYL</sequence>
<keyword evidence="3 5" id="KW-1133">Transmembrane helix</keyword>
<evidence type="ECO:0000256" key="2">
    <source>
        <dbReference type="ARBA" id="ARBA00022692"/>
    </source>
</evidence>
<keyword evidence="5" id="KW-0187">Copper transport</keyword>
<dbReference type="PANTHER" id="PTHR12483:SF8">
    <property type="entry name" value="PROTEIN SLC31A2"/>
    <property type="match status" value="1"/>
</dbReference>
<dbReference type="Proteomes" id="UP001295444">
    <property type="component" value="Chromosome 09"/>
</dbReference>